<keyword evidence="4" id="KW-1185">Reference proteome</keyword>
<proteinExistence type="predicted"/>
<dbReference type="RefSeq" id="WP_263413207.1">
    <property type="nucleotide sequence ID" value="NZ_BAABBH010000001.1"/>
</dbReference>
<comment type="caution">
    <text evidence="3">The sequence shown here is derived from an EMBL/GenBank/DDBJ whole genome shotgun (WGS) entry which is preliminary data.</text>
</comment>
<feature type="chain" id="PRO_5046442331" evidence="2">
    <location>
        <begin position="19"/>
        <end position="300"/>
    </location>
</feature>
<feature type="signal peptide" evidence="2">
    <location>
        <begin position="1"/>
        <end position="18"/>
    </location>
</feature>
<keyword evidence="2" id="KW-0732">Signal</keyword>
<protein>
    <submittedName>
        <fullName evidence="3">Nuclease</fullName>
    </submittedName>
</protein>
<dbReference type="EMBL" id="JBJYXY010000001">
    <property type="protein sequence ID" value="MFN2975263.1"/>
    <property type="molecule type" value="Genomic_DNA"/>
</dbReference>
<dbReference type="Proteomes" id="UP001634747">
    <property type="component" value="Unassembled WGS sequence"/>
</dbReference>
<organism evidence="3 4">
    <name type="scientific">Terriglobus aquaticus</name>
    <dbReference type="NCBI Taxonomy" id="940139"/>
    <lineage>
        <taxon>Bacteria</taxon>
        <taxon>Pseudomonadati</taxon>
        <taxon>Acidobacteriota</taxon>
        <taxon>Terriglobia</taxon>
        <taxon>Terriglobales</taxon>
        <taxon>Acidobacteriaceae</taxon>
        <taxon>Terriglobus</taxon>
    </lineage>
</organism>
<reference evidence="3 4" key="1">
    <citation type="submission" date="2024-12" db="EMBL/GenBank/DDBJ databases">
        <authorList>
            <person name="Lee Y."/>
        </authorList>
    </citation>
    <scope>NUCLEOTIDE SEQUENCE [LARGE SCALE GENOMIC DNA]</scope>
    <source>
        <strain evidence="3 4">03SUJ4</strain>
    </source>
</reference>
<name>A0ABW9KJ70_9BACT</name>
<evidence type="ECO:0000313" key="3">
    <source>
        <dbReference type="EMBL" id="MFN2975263.1"/>
    </source>
</evidence>
<sequence>MRPVCTALLALVAIVSLAQESAAQSIGTVRTSSAQVQGMVSVSAGKSTIQNNATVTAGRETAEVDLTRGGAVRVCIGSAVSFSQAANGQPNAQRPLLFGLQHGATEITAPLLRSDAVVTPDLRIESSDPAPLDLHLRVNSAGDTCVENLGKNAPILHVTEQLSGAGYLVKPGQHIIFEKGSVRAVVSRPSTQCGCPRPGKGDDFPEAVSAGLVPSTVPAAPAGQQHTQVSAGMDYNGATGTASGPPLPDGTVPVTTAADAAHNGPAQPSATAASQASAAQTSRNPFSAIARFFHRLFGGK</sequence>
<feature type="compositionally biased region" description="Low complexity" evidence="1">
    <location>
        <begin position="265"/>
        <end position="281"/>
    </location>
</feature>
<feature type="region of interest" description="Disordered" evidence="1">
    <location>
        <begin position="232"/>
        <end position="281"/>
    </location>
</feature>
<gene>
    <name evidence="3" type="ORF">ACK2TP_05765</name>
</gene>
<evidence type="ECO:0000256" key="1">
    <source>
        <dbReference type="SAM" id="MobiDB-lite"/>
    </source>
</evidence>
<evidence type="ECO:0000313" key="4">
    <source>
        <dbReference type="Proteomes" id="UP001634747"/>
    </source>
</evidence>
<accession>A0ABW9KJ70</accession>
<evidence type="ECO:0000256" key="2">
    <source>
        <dbReference type="SAM" id="SignalP"/>
    </source>
</evidence>